<name>A0A6P8W4E1_DROAB</name>
<evidence type="ECO:0000313" key="6">
    <source>
        <dbReference type="Proteomes" id="UP000515160"/>
    </source>
</evidence>
<dbReference type="OrthoDB" id="8062037at2759"/>
<dbReference type="SMART" id="SM00184">
    <property type="entry name" value="RING"/>
    <property type="match status" value="1"/>
</dbReference>
<gene>
    <name evidence="7" type="primary">LOC117563882</name>
</gene>
<dbReference type="RefSeq" id="XP_034098334.1">
    <property type="nucleotide sequence ID" value="XM_034242443.2"/>
</dbReference>
<evidence type="ECO:0000256" key="1">
    <source>
        <dbReference type="ARBA" id="ARBA00022771"/>
    </source>
</evidence>
<evidence type="ECO:0000259" key="5">
    <source>
        <dbReference type="PROSITE" id="PS50089"/>
    </source>
</evidence>
<protein>
    <submittedName>
        <fullName evidence="7">E3 ubiquitin-protein ligase RNF13</fullName>
    </submittedName>
</protein>
<evidence type="ECO:0000313" key="7">
    <source>
        <dbReference type="RefSeq" id="XP_034098334.1"/>
    </source>
</evidence>
<keyword evidence="1 3" id="KW-0863">Zinc-finger</keyword>
<dbReference type="InterPro" id="IPR001841">
    <property type="entry name" value="Znf_RING"/>
</dbReference>
<feature type="region of interest" description="Disordered" evidence="4">
    <location>
        <begin position="75"/>
        <end position="139"/>
    </location>
</feature>
<evidence type="ECO:0000256" key="3">
    <source>
        <dbReference type="PROSITE-ProRule" id="PRU00175"/>
    </source>
</evidence>
<keyword evidence="6" id="KW-1185">Reference proteome</keyword>
<dbReference type="Gene3D" id="3.30.40.10">
    <property type="entry name" value="Zinc/RING finger domain, C3HC4 (zinc finger)"/>
    <property type="match status" value="1"/>
</dbReference>
<sequence>MSARRSSSSGSNNIICQVRCGICLEHYTATDIVLAAKCGHLVHGTCLNEWQKQSRDCPICRKRNDDYFQIYLDMDATPSPSSRTQSYRQSQGQGQRQSQSLNQVPSGHNRRQTQCHHHNQCQPRFRFPDSDDDEDEDEHHSFENMILQQTLFRSEIEYLNTRFRNFTSMFDDSD</sequence>
<keyword evidence="2" id="KW-0862">Zinc</keyword>
<dbReference type="GO" id="GO:0008270">
    <property type="term" value="F:zinc ion binding"/>
    <property type="evidence" value="ECO:0007669"/>
    <property type="project" value="UniProtKB-KW"/>
</dbReference>
<keyword evidence="1 3" id="KW-0479">Metal-binding</keyword>
<feature type="domain" description="RING-type" evidence="5">
    <location>
        <begin position="20"/>
        <end position="61"/>
    </location>
</feature>
<dbReference type="InterPro" id="IPR013083">
    <property type="entry name" value="Znf_RING/FYVE/PHD"/>
</dbReference>
<dbReference type="SUPFAM" id="SSF57850">
    <property type="entry name" value="RING/U-box"/>
    <property type="match status" value="1"/>
</dbReference>
<dbReference type="GeneID" id="117563882"/>
<evidence type="ECO:0000256" key="2">
    <source>
        <dbReference type="ARBA" id="ARBA00022833"/>
    </source>
</evidence>
<accession>A0A6P8W4E1</accession>
<proteinExistence type="predicted"/>
<dbReference type="AlphaFoldDB" id="A0A6P8W4E1"/>
<dbReference type="PROSITE" id="PS50089">
    <property type="entry name" value="ZF_RING_2"/>
    <property type="match status" value="1"/>
</dbReference>
<dbReference type="Proteomes" id="UP000515160">
    <property type="component" value="Chromosome X"/>
</dbReference>
<reference evidence="7" key="1">
    <citation type="submission" date="2025-08" db="UniProtKB">
        <authorList>
            <consortium name="RefSeq"/>
        </authorList>
    </citation>
    <scope>IDENTIFICATION</scope>
    <source>
        <strain evidence="7">15112-1751.03</strain>
        <tissue evidence="7">Whole Adult</tissue>
    </source>
</reference>
<feature type="compositionally biased region" description="Basic residues" evidence="4">
    <location>
        <begin position="108"/>
        <end position="119"/>
    </location>
</feature>
<feature type="compositionally biased region" description="Low complexity" evidence="4">
    <location>
        <begin position="77"/>
        <end position="100"/>
    </location>
</feature>
<organism evidence="6 7">
    <name type="scientific">Drosophila albomicans</name>
    <name type="common">Fruit fly</name>
    <dbReference type="NCBI Taxonomy" id="7291"/>
    <lineage>
        <taxon>Eukaryota</taxon>
        <taxon>Metazoa</taxon>
        <taxon>Ecdysozoa</taxon>
        <taxon>Arthropoda</taxon>
        <taxon>Hexapoda</taxon>
        <taxon>Insecta</taxon>
        <taxon>Pterygota</taxon>
        <taxon>Neoptera</taxon>
        <taxon>Endopterygota</taxon>
        <taxon>Diptera</taxon>
        <taxon>Brachycera</taxon>
        <taxon>Muscomorpha</taxon>
        <taxon>Ephydroidea</taxon>
        <taxon>Drosophilidae</taxon>
        <taxon>Drosophila</taxon>
    </lineage>
</organism>
<evidence type="ECO:0000256" key="4">
    <source>
        <dbReference type="SAM" id="MobiDB-lite"/>
    </source>
</evidence>
<dbReference type="Pfam" id="PF13639">
    <property type="entry name" value="zf-RING_2"/>
    <property type="match status" value="1"/>
</dbReference>